<feature type="compositionally biased region" description="Low complexity" evidence="1">
    <location>
        <begin position="77"/>
        <end position="95"/>
    </location>
</feature>
<protein>
    <submittedName>
        <fullName evidence="2">Uncharacterized protein</fullName>
    </submittedName>
</protein>
<organism evidence="2">
    <name type="scientific">Chaetoceros debilis</name>
    <dbReference type="NCBI Taxonomy" id="122233"/>
    <lineage>
        <taxon>Eukaryota</taxon>
        <taxon>Sar</taxon>
        <taxon>Stramenopiles</taxon>
        <taxon>Ochrophyta</taxon>
        <taxon>Bacillariophyta</taxon>
        <taxon>Coscinodiscophyceae</taxon>
        <taxon>Chaetocerotophycidae</taxon>
        <taxon>Chaetocerotales</taxon>
        <taxon>Chaetocerotaceae</taxon>
        <taxon>Chaetoceros</taxon>
    </lineage>
</organism>
<sequence length="605" mass="68332">MTSKNMVLNSNSALRSKQNFRKKRSSKGYPSVECDATDDVSKNPKLRDASLKDFNMDSQKMSRNKSPLSVNTNTMTSKSPKSQQKSPKSPASPSAIAKKLVKSIKHGFQDMHKNNSVQYSVSTKGISSIIVSPTSERIVMGTSVLDGIEVAMKECEYRDDDAHVEMEVEVELMHVLGTSSIDHGVNNEMRDERVGLINNHTTPVQQANMCTRYHPICDFTLRHRIPTSSNKLSRLDSSLGFSDKYALLQGYQTVEEHEAAGNECMHTCSEIKAIENERNNIHQKMDEKILITPQEQEMKRWYKCAELHCQAQFDINKYLDEVNYKRKVFKSSKTSISLHERIYLQKRRGEYIHAGFTDPDKAKNFAMKCRGNRKGGYQSDLVTQMAKTCLYKISYVSSTALNVRNIAITMRDDCASFFVSKDDGKAYYDNAVPARLTERIENVYTDPKGHTGTIRYLSCGPNGSYYAELASGLVFWRTCPCDEKFHSCLTSVQSNVHRVAFGSFDTDNSWIIVTKDGDVIWRNIPCRLSEKLRSRTPDMPSVSEISLGGEGCYFIRFLDGEVDYCLPAFIDELVAKLLQNGAEINSIALHPESADNFIIRHSSIN</sequence>
<name>A0A7S3QCC6_9STRA</name>
<dbReference type="EMBL" id="HBIO01023333">
    <property type="protein sequence ID" value="CAE0473079.1"/>
    <property type="molecule type" value="Transcribed_RNA"/>
</dbReference>
<feature type="compositionally biased region" description="Polar residues" evidence="1">
    <location>
        <begin position="1"/>
        <end position="17"/>
    </location>
</feature>
<feature type="compositionally biased region" description="Polar residues" evidence="1">
    <location>
        <begin position="56"/>
        <end position="76"/>
    </location>
</feature>
<proteinExistence type="predicted"/>
<feature type="region of interest" description="Disordered" evidence="1">
    <location>
        <begin position="1"/>
        <end position="95"/>
    </location>
</feature>
<evidence type="ECO:0000256" key="1">
    <source>
        <dbReference type="SAM" id="MobiDB-lite"/>
    </source>
</evidence>
<accession>A0A7S3QCC6</accession>
<gene>
    <name evidence="2" type="ORF">CDEB00056_LOCUS17932</name>
</gene>
<feature type="compositionally biased region" description="Basic and acidic residues" evidence="1">
    <location>
        <begin position="39"/>
        <end position="55"/>
    </location>
</feature>
<evidence type="ECO:0000313" key="2">
    <source>
        <dbReference type="EMBL" id="CAE0473079.1"/>
    </source>
</evidence>
<reference evidence="2" key="1">
    <citation type="submission" date="2021-01" db="EMBL/GenBank/DDBJ databases">
        <authorList>
            <person name="Corre E."/>
            <person name="Pelletier E."/>
            <person name="Niang G."/>
            <person name="Scheremetjew M."/>
            <person name="Finn R."/>
            <person name="Kale V."/>
            <person name="Holt S."/>
            <person name="Cochrane G."/>
            <person name="Meng A."/>
            <person name="Brown T."/>
            <person name="Cohen L."/>
        </authorList>
    </citation>
    <scope>NUCLEOTIDE SEQUENCE</scope>
    <source>
        <strain evidence="2">MM31A-1</strain>
    </source>
</reference>
<dbReference type="AlphaFoldDB" id="A0A7S3QCC6"/>